<dbReference type="PROSITE" id="PS00137">
    <property type="entry name" value="SUBTILASE_HIS"/>
    <property type="match status" value="1"/>
</dbReference>
<dbReference type="InterPro" id="IPR046450">
    <property type="entry name" value="PA_dom_sf"/>
</dbReference>
<comment type="similarity">
    <text evidence="1">Belongs to the peptidase S8 family.</text>
</comment>
<proteinExistence type="inferred from homology"/>
<keyword evidence="3" id="KW-0964">Secreted</keyword>
<evidence type="ECO:0000259" key="9">
    <source>
        <dbReference type="Pfam" id="PF02225"/>
    </source>
</evidence>
<dbReference type="InterPro" id="IPR000209">
    <property type="entry name" value="Peptidase_S8/S53_dom"/>
</dbReference>
<dbReference type="Gene3D" id="3.50.30.30">
    <property type="match status" value="1"/>
</dbReference>
<dbReference type="EMBL" id="CAFBOL010000043">
    <property type="protein sequence ID" value="CAB4994440.1"/>
    <property type="molecule type" value="Genomic_DNA"/>
</dbReference>
<dbReference type="EMBL" id="CAFBIY010000127">
    <property type="protein sequence ID" value="CAB4852401.1"/>
    <property type="molecule type" value="Genomic_DNA"/>
</dbReference>
<dbReference type="InterPro" id="IPR023827">
    <property type="entry name" value="Peptidase_S8_Asp-AS"/>
</dbReference>
<dbReference type="PROSITE" id="PS00136">
    <property type="entry name" value="SUBTILASE_ASP"/>
    <property type="match status" value="1"/>
</dbReference>
<evidence type="ECO:0000313" key="14">
    <source>
        <dbReference type="EMBL" id="CAB4994440.1"/>
    </source>
</evidence>
<accession>A0A6J6T1M8</accession>
<dbReference type="EMBL" id="CAFBMT010000017">
    <property type="protein sequence ID" value="CAB4946445.1"/>
    <property type="molecule type" value="Genomic_DNA"/>
</dbReference>
<dbReference type="InterPro" id="IPR022398">
    <property type="entry name" value="Peptidase_S8_His-AS"/>
</dbReference>
<evidence type="ECO:0000256" key="2">
    <source>
        <dbReference type="ARBA" id="ARBA00022512"/>
    </source>
</evidence>
<dbReference type="GO" id="GO:0004252">
    <property type="term" value="F:serine-type endopeptidase activity"/>
    <property type="evidence" value="ECO:0007669"/>
    <property type="project" value="InterPro"/>
</dbReference>
<dbReference type="InterPro" id="IPR034213">
    <property type="entry name" value="S8_Vpr-like"/>
</dbReference>
<keyword evidence="6" id="KW-0378">Hydrolase</keyword>
<keyword evidence="5" id="KW-0732">Signal</keyword>
<dbReference type="CDD" id="cd07474">
    <property type="entry name" value="Peptidases_S8_subtilisin_Vpr-like"/>
    <property type="match status" value="1"/>
</dbReference>
<evidence type="ECO:0000259" key="8">
    <source>
        <dbReference type="Pfam" id="PF00082"/>
    </source>
</evidence>
<dbReference type="InterPro" id="IPR023828">
    <property type="entry name" value="Peptidase_S8_Ser-AS"/>
</dbReference>
<evidence type="ECO:0000256" key="6">
    <source>
        <dbReference type="ARBA" id="ARBA00022801"/>
    </source>
</evidence>
<dbReference type="InterPro" id="IPR003137">
    <property type="entry name" value="PA_domain"/>
</dbReference>
<evidence type="ECO:0000256" key="7">
    <source>
        <dbReference type="ARBA" id="ARBA00022825"/>
    </source>
</evidence>
<feature type="domain" description="PA" evidence="9">
    <location>
        <begin position="460"/>
        <end position="542"/>
    </location>
</feature>
<evidence type="ECO:0000313" key="10">
    <source>
        <dbReference type="EMBL" id="CAB4364949.1"/>
    </source>
</evidence>
<dbReference type="EMBL" id="CAEZYF010000025">
    <property type="protein sequence ID" value="CAB4741041.1"/>
    <property type="molecule type" value="Genomic_DNA"/>
</dbReference>
<dbReference type="GO" id="GO:0006508">
    <property type="term" value="P:proteolysis"/>
    <property type="evidence" value="ECO:0007669"/>
    <property type="project" value="UniProtKB-KW"/>
</dbReference>
<reference evidence="11" key="1">
    <citation type="submission" date="2020-05" db="EMBL/GenBank/DDBJ databases">
        <authorList>
            <person name="Chiriac C."/>
            <person name="Salcher M."/>
            <person name="Ghai R."/>
            <person name="Kavagutti S V."/>
        </authorList>
    </citation>
    <scope>NUCLEOTIDE SEQUENCE</scope>
</reference>
<dbReference type="PRINTS" id="PR00723">
    <property type="entry name" value="SUBTILISIN"/>
</dbReference>
<dbReference type="PROSITE" id="PS51892">
    <property type="entry name" value="SUBTILASE"/>
    <property type="match status" value="1"/>
</dbReference>
<evidence type="ECO:0000313" key="11">
    <source>
        <dbReference type="EMBL" id="CAB4741041.1"/>
    </source>
</evidence>
<evidence type="ECO:0000313" key="12">
    <source>
        <dbReference type="EMBL" id="CAB4852401.1"/>
    </source>
</evidence>
<protein>
    <submittedName>
        <fullName evidence="11">Unannotated protein</fullName>
    </submittedName>
</protein>
<evidence type="ECO:0000256" key="1">
    <source>
        <dbReference type="ARBA" id="ARBA00011073"/>
    </source>
</evidence>
<dbReference type="PROSITE" id="PS00138">
    <property type="entry name" value="SUBTILASE_SER"/>
    <property type="match status" value="1"/>
</dbReference>
<name>A0A6J6T1M8_9ZZZZ</name>
<dbReference type="Pfam" id="PF00082">
    <property type="entry name" value="Peptidase_S8"/>
    <property type="match status" value="1"/>
</dbReference>
<dbReference type="SUPFAM" id="SSF52743">
    <property type="entry name" value="Subtilisin-like"/>
    <property type="match status" value="1"/>
</dbReference>
<dbReference type="AlphaFoldDB" id="A0A6J6T1M8"/>
<gene>
    <name evidence="11" type="ORF">UFOPK2656_02905</name>
    <name evidence="12" type="ORF">UFOPK3267_02061</name>
    <name evidence="13" type="ORF">UFOPK3651_02549</name>
    <name evidence="14" type="ORF">UFOPK3931_01696</name>
    <name evidence="10" type="ORF">UFOPK4189_02706</name>
</gene>
<feature type="domain" description="Peptidase S8/S53" evidence="8">
    <location>
        <begin position="193"/>
        <end position="647"/>
    </location>
</feature>
<dbReference type="Gene3D" id="3.40.50.200">
    <property type="entry name" value="Peptidase S8/S53 domain"/>
    <property type="match status" value="1"/>
</dbReference>
<evidence type="ECO:0000256" key="4">
    <source>
        <dbReference type="ARBA" id="ARBA00022670"/>
    </source>
</evidence>
<organism evidence="11">
    <name type="scientific">freshwater metagenome</name>
    <dbReference type="NCBI Taxonomy" id="449393"/>
    <lineage>
        <taxon>unclassified sequences</taxon>
        <taxon>metagenomes</taxon>
        <taxon>ecological metagenomes</taxon>
    </lineage>
</organism>
<sequence length="1069" mass="107651">MADSGGWKAIERSRGTGRAVMAGLALVGILALSGPVRAQFSTPPVPPVPGPDDSRFGPLAHPVITLTGATPPADPDAVVSATVVFSGDSVSTAQARAARTHRPFDAAVAEGSVERTQARTVPELQAAGATVDATITNVLNAVTVHVKVRDLDGLAQVAGVAQVHVSRTIQRDNGTSNAYTGATAVWNSLGRTGAGVSIAVIDDGIDYTHADFGTRGAVGDAARYTANNPKIIEAGTFPTVKVIGGYDFVGDRYSAGASAIACNTVTGSQTTRIACPDVDPLACGEHGTHVSGTAAGYGVLADGTTYAGGYDTASLSGQTFKVAPGSAPMAKLYMYKVFGCEGGTSDTVILAALDQAMAITGADRPKVLNMSLGSSWGTADEPIALALDAVAQSGILPVVSAGNSGAGPYVVAGPGTADRALSVAAADTSSSTVPGVAVTGGITYSAQNSNSYDFAGSGSVTGQLIAVNDGCDDTDFSAASGKIAVATRGGRCGRTDRLTLAQAAGARAVIFINNVSYFPPVEGPIAGVTIPFVGVNPDDAQAASFRTSGTSVTLGAAAPVTNPGYERFASFSSNGPRSDNALKPDIAAPGVAVVSASVGSGTAAIVLSGTSMASPHTAGIAALVAEAHPSWSPAEIKGALMATATASRVLDYDTVRGGTGMVAAAAAVASVATITTSDGLDNLSFGIAHISTTLDSTRPFTIENWSGQAIVYDLSTAHVIDLGLGAALSITFDHSTVTVPAASGTSPNIVPGTALVNVSLHLGGPAALPTQETSRGVALKSISGLVVATPRSAAPGVVALTVPFLLVPYGVSDVTANAISARGLDAIAQTPTSLKVSNRGTHAGYYDTYQWAISDSVVDTSSAETPNVADVGVKTYTTTGNVQLVVFAIRLDQPFATMGMNYFDVFINTDSDPAPEYELLAKDDGLVSSGTPNGIMSAYLFPYGSSTPIDALTSFAPYNGTVIEIPVRRSLLGSGGAFSFTVTADSVVAAVPADTTVTGRFDPSAPALNNADYGLLAAGSTVILTTTIHLAAAKTQGALGWLIVSVDDATDSTVDRVPLLALRPTRAPA</sequence>
<evidence type="ECO:0000313" key="13">
    <source>
        <dbReference type="EMBL" id="CAB4946445.1"/>
    </source>
</evidence>
<dbReference type="InterPro" id="IPR015500">
    <property type="entry name" value="Peptidase_S8_subtilisin-rel"/>
</dbReference>
<evidence type="ECO:0000256" key="3">
    <source>
        <dbReference type="ARBA" id="ARBA00022525"/>
    </source>
</evidence>
<dbReference type="InterPro" id="IPR050131">
    <property type="entry name" value="Peptidase_S8_subtilisin-like"/>
</dbReference>
<keyword evidence="7" id="KW-0720">Serine protease</keyword>
<dbReference type="Pfam" id="PF02225">
    <property type="entry name" value="PA"/>
    <property type="match status" value="1"/>
</dbReference>
<evidence type="ECO:0000256" key="5">
    <source>
        <dbReference type="ARBA" id="ARBA00022729"/>
    </source>
</evidence>
<dbReference type="InterPro" id="IPR036852">
    <property type="entry name" value="Peptidase_S8/S53_dom_sf"/>
</dbReference>
<keyword evidence="2" id="KW-0134">Cell wall</keyword>
<dbReference type="EMBL" id="CAESGF010000021">
    <property type="protein sequence ID" value="CAB4364949.1"/>
    <property type="molecule type" value="Genomic_DNA"/>
</dbReference>
<dbReference type="PANTHER" id="PTHR43806:SF65">
    <property type="entry name" value="SERINE PROTEASE APRX"/>
    <property type="match status" value="1"/>
</dbReference>
<dbReference type="SUPFAM" id="SSF52025">
    <property type="entry name" value="PA domain"/>
    <property type="match status" value="1"/>
</dbReference>
<keyword evidence="4" id="KW-0645">Protease</keyword>
<dbReference type="PANTHER" id="PTHR43806">
    <property type="entry name" value="PEPTIDASE S8"/>
    <property type="match status" value="1"/>
</dbReference>